<gene>
    <name evidence="2" type="ORF">JG688_00015300</name>
</gene>
<accession>A0A8J5IK57</accession>
<proteinExistence type="predicted"/>
<feature type="region of interest" description="Disordered" evidence="1">
    <location>
        <begin position="31"/>
        <end position="68"/>
    </location>
</feature>
<comment type="caution">
    <text evidence="2">The sequence shown here is derived from an EMBL/GenBank/DDBJ whole genome shotgun (WGS) entry which is preliminary data.</text>
</comment>
<dbReference type="AlphaFoldDB" id="A0A8J5IK57"/>
<feature type="compositionally biased region" description="Basic and acidic residues" evidence="1">
    <location>
        <begin position="31"/>
        <end position="46"/>
    </location>
</feature>
<dbReference type="Proteomes" id="UP000709295">
    <property type="component" value="Unassembled WGS sequence"/>
</dbReference>
<protein>
    <submittedName>
        <fullName evidence="2">Uncharacterized protein</fullName>
    </submittedName>
</protein>
<dbReference type="EMBL" id="JAENGY010001628">
    <property type="protein sequence ID" value="KAG6947981.1"/>
    <property type="molecule type" value="Genomic_DNA"/>
</dbReference>
<keyword evidence="3" id="KW-1185">Reference proteome</keyword>
<organism evidence="2 3">
    <name type="scientific">Phytophthora aleatoria</name>
    <dbReference type="NCBI Taxonomy" id="2496075"/>
    <lineage>
        <taxon>Eukaryota</taxon>
        <taxon>Sar</taxon>
        <taxon>Stramenopiles</taxon>
        <taxon>Oomycota</taxon>
        <taxon>Peronosporomycetes</taxon>
        <taxon>Peronosporales</taxon>
        <taxon>Peronosporaceae</taxon>
        <taxon>Phytophthora</taxon>
    </lineage>
</organism>
<reference evidence="2" key="1">
    <citation type="submission" date="2021-01" db="EMBL/GenBank/DDBJ databases">
        <title>Phytophthora aleatoria, a newly-described species from Pinus radiata is distinct from Phytophthora cactorum isolates based on comparative genomics.</title>
        <authorList>
            <person name="Mcdougal R."/>
            <person name="Panda P."/>
            <person name="Williams N."/>
            <person name="Studholme D.J."/>
        </authorList>
    </citation>
    <scope>NUCLEOTIDE SEQUENCE</scope>
    <source>
        <strain evidence="2">NZFS 4037</strain>
    </source>
</reference>
<name>A0A8J5IK57_9STRA</name>
<evidence type="ECO:0000313" key="3">
    <source>
        <dbReference type="Proteomes" id="UP000709295"/>
    </source>
</evidence>
<evidence type="ECO:0000256" key="1">
    <source>
        <dbReference type="SAM" id="MobiDB-lite"/>
    </source>
</evidence>
<sequence length="68" mass="7879">MHRCEEVALARMVEIEEHRQHIMQGLLEYEMRKEQREMDESSKEDTANSFGSRDGPQDGVAKADENQA</sequence>
<evidence type="ECO:0000313" key="2">
    <source>
        <dbReference type="EMBL" id="KAG6947981.1"/>
    </source>
</evidence>